<dbReference type="EMBL" id="CACVBM020001274">
    <property type="protein sequence ID" value="CAA7042718.1"/>
    <property type="molecule type" value="Genomic_DNA"/>
</dbReference>
<organism evidence="1 2">
    <name type="scientific">Microthlaspi erraticum</name>
    <dbReference type="NCBI Taxonomy" id="1685480"/>
    <lineage>
        <taxon>Eukaryota</taxon>
        <taxon>Viridiplantae</taxon>
        <taxon>Streptophyta</taxon>
        <taxon>Embryophyta</taxon>
        <taxon>Tracheophyta</taxon>
        <taxon>Spermatophyta</taxon>
        <taxon>Magnoliopsida</taxon>
        <taxon>eudicotyledons</taxon>
        <taxon>Gunneridae</taxon>
        <taxon>Pentapetalae</taxon>
        <taxon>rosids</taxon>
        <taxon>malvids</taxon>
        <taxon>Brassicales</taxon>
        <taxon>Brassicaceae</taxon>
        <taxon>Coluteocarpeae</taxon>
        <taxon>Microthlaspi</taxon>
    </lineage>
</organism>
<name>A0A6D2K000_9BRAS</name>
<comment type="caution">
    <text evidence="1">The sequence shown here is derived from an EMBL/GenBank/DDBJ whole genome shotgun (WGS) entry which is preliminary data.</text>
</comment>
<dbReference type="Proteomes" id="UP000467841">
    <property type="component" value="Unassembled WGS sequence"/>
</dbReference>
<dbReference type="AlphaFoldDB" id="A0A6D2K000"/>
<reference evidence="1" key="1">
    <citation type="submission" date="2020-01" db="EMBL/GenBank/DDBJ databases">
        <authorList>
            <person name="Mishra B."/>
        </authorList>
    </citation>
    <scope>NUCLEOTIDE SEQUENCE [LARGE SCALE GENOMIC DNA]</scope>
</reference>
<proteinExistence type="predicted"/>
<keyword evidence="2" id="KW-1185">Reference proteome</keyword>
<accession>A0A6D2K000</accession>
<evidence type="ECO:0000313" key="1">
    <source>
        <dbReference type="EMBL" id="CAA7042718.1"/>
    </source>
</evidence>
<protein>
    <recommendedName>
        <fullName evidence="3">NYN domain-containing protein</fullName>
    </recommendedName>
</protein>
<sequence>MSTSSLHTRIRDGLATRKYTGDVSVTVVVARYTQDITPEVLQILRDNNVVCHHLGYDSEENKPKRDAADRAIIAMINEFVADPENAPPQNIMVCSSDGFFHTALKPARD</sequence>
<gene>
    <name evidence="1" type="ORF">MERR_LOCUS29953</name>
</gene>
<evidence type="ECO:0000313" key="2">
    <source>
        <dbReference type="Proteomes" id="UP000467841"/>
    </source>
</evidence>
<evidence type="ECO:0008006" key="3">
    <source>
        <dbReference type="Google" id="ProtNLM"/>
    </source>
</evidence>